<accession>A0AA40K3H8</accession>
<proteinExistence type="predicted"/>
<organism evidence="4 5">
    <name type="scientific">Apiosordaria backusii</name>
    <dbReference type="NCBI Taxonomy" id="314023"/>
    <lineage>
        <taxon>Eukaryota</taxon>
        <taxon>Fungi</taxon>
        <taxon>Dikarya</taxon>
        <taxon>Ascomycota</taxon>
        <taxon>Pezizomycotina</taxon>
        <taxon>Sordariomycetes</taxon>
        <taxon>Sordariomycetidae</taxon>
        <taxon>Sordariales</taxon>
        <taxon>Lasiosphaeriaceae</taxon>
        <taxon>Apiosordaria</taxon>
    </lineage>
</organism>
<evidence type="ECO:0000313" key="4">
    <source>
        <dbReference type="EMBL" id="KAK0744317.1"/>
    </source>
</evidence>
<evidence type="ECO:0000256" key="3">
    <source>
        <dbReference type="SAM" id="SignalP"/>
    </source>
</evidence>
<feature type="transmembrane region" description="Helical" evidence="2">
    <location>
        <begin position="181"/>
        <end position="205"/>
    </location>
</feature>
<keyword evidence="2" id="KW-1133">Transmembrane helix</keyword>
<gene>
    <name evidence="4" type="ORF">B0T21DRAFT_407431</name>
</gene>
<keyword evidence="2" id="KW-0472">Membrane</keyword>
<dbReference type="Proteomes" id="UP001172159">
    <property type="component" value="Unassembled WGS sequence"/>
</dbReference>
<evidence type="ECO:0000256" key="1">
    <source>
        <dbReference type="SAM" id="MobiDB-lite"/>
    </source>
</evidence>
<feature type="region of interest" description="Disordered" evidence="1">
    <location>
        <begin position="146"/>
        <end position="171"/>
    </location>
</feature>
<dbReference type="AlphaFoldDB" id="A0AA40K3H8"/>
<keyword evidence="3" id="KW-0732">Signal</keyword>
<reference evidence="4" key="1">
    <citation type="submission" date="2023-06" db="EMBL/GenBank/DDBJ databases">
        <title>Genome-scale phylogeny and comparative genomics of the fungal order Sordariales.</title>
        <authorList>
            <consortium name="Lawrence Berkeley National Laboratory"/>
            <person name="Hensen N."/>
            <person name="Bonometti L."/>
            <person name="Westerberg I."/>
            <person name="Brannstrom I.O."/>
            <person name="Guillou S."/>
            <person name="Cros-Aarteil S."/>
            <person name="Calhoun S."/>
            <person name="Haridas S."/>
            <person name="Kuo A."/>
            <person name="Mondo S."/>
            <person name="Pangilinan J."/>
            <person name="Riley R."/>
            <person name="Labutti K."/>
            <person name="Andreopoulos B."/>
            <person name="Lipzen A."/>
            <person name="Chen C."/>
            <person name="Yanf M."/>
            <person name="Daum C."/>
            <person name="Ng V."/>
            <person name="Clum A."/>
            <person name="Steindorff A."/>
            <person name="Ohm R."/>
            <person name="Martin F."/>
            <person name="Silar P."/>
            <person name="Natvig D."/>
            <person name="Lalanne C."/>
            <person name="Gautier V."/>
            <person name="Ament-Velasquez S.L."/>
            <person name="Kruys A."/>
            <person name="Hutchinson M.I."/>
            <person name="Powell A.J."/>
            <person name="Barry K."/>
            <person name="Miller A.N."/>
            <person name="Grigoriev I.V."/>
            <person name="Debuchy R."/>
            <person name="Gladieux P."/>
            <person name="Thoren M.H."/>
            <person name="Johannesson H."/>
        </authorList>
    </citation>
    <scope>NUCLEOTIDE SEQUENCE</scope>
    <source>
        <strain evidence="4">CBS 540.89</strain>
    </source>
</reference>
<evidence type="ECO:0000256" key="2">
    <source>
        <dbReference type="SAM" id="Phobius"/>
    </source>
</evidence>
<sequence length="270" mass="29473">MHIQIPTLVQQAVCLTLLTFHFSSARTTQFLNPPNSLRDLEEHFTIGQTYSVAWTSFHDRITLQVRHWVKKDELISTLAENITNIGRYNWTIGKDDTIDSKAITADPRFILTLSDPYGDCMLDEDGICLGRLRSRGFWIDDITQASTTTPTATPSETQTAGPTSQLSASGNSGDLTQTAKIGIGVGVGLGSVVLIALTVLVTRFLMIRRNKTMDTNPCVANGDIVDQTKTAPVSPTAQELDGNKYDHPPAELPAVVLHTQGSCCRLSAEE</sequence>
<evidence type="ECO:0008006" key="6">
    <source>
        <dbReference type="Google" id="ProtNLM"/>
    </source>
</evidence>
<feature type="chain" id="PRO_5041316094" description="Mid2 domain-containing protein" evidence="3">
    <location>
        <begin position="26"/>
        <end position="270"/>
    </location>
</feature>
<name>A0AA40K3H8_9PEZI</name>
<protein>
    <recommendedName>
        <fullName evidence="6">Mid2 domain-containing protein</fullName>
    </recommendedName>
</protein>
<keyword evidence="2" id="KW-0812">Transmembrane</keyword>
<feature type="signal peptide" evidence="3">
    <location>
        <begin position="1"/>
        <end position="25"/>
    </location>
</feature>
<evidence type="ECO:0000313" key="5">
    <source>
        <dbReference type="Proteomes" id="UP001172159"/>
    </source>
</evidence>
<feature type="compositionally biased region" description="Polar residues" evidence="1">
    <location>
        <begin position="160"/>
        <end position="171"/>
    </location>
</feature>
<keyword evidence="5" id="KW-1185">Reference proteome</keyword>
<dbReference type="EMBL" id="JAUKTV010000002">
    <property type="protein sequence ID" value="KAK0744317.1"/>
    <property type="molecule type" value="Genomic_DNA"/>
</dbReference>
<comment type="caution">
    <text evidence="4">The sequence shown here is derived from an EMBL/GenBank/DDBJ whole genome shotgun (WGS) entry which is preliminary data.</text>
</comment>
<feature type="compositionally biased region" description="Low complexity" evidence="1">
    <location>
        <begin position="146"/>
        <end position="159"/>
    </location>
</feature>